<keyword evidence="8" id="KW-1185">Reference proteome</keyword>
<evidence type="ECO:0000256" key="1">
    <source>
        <dbReference type="ARBA" id="ARBA00004442"/>
    </source>
</evidence>
<dbReference type="GO" id="GO:0030246">
    <property type="term" value="F:carbohydrate binding"/>
    <property type="evidence" value="ECO:0007669"/>
    <property type="project" value="InterPro"/>
</dbReference>
<dbReference type="InterPro" id="IPR013784">
    <property type="entry name" value="Carb-bd-like_fold"/>
</dbReference>
<evidence type="ECO:0000256" key="4">
    <source>
        <dbReference type="SAM" id="SignalP"/>
    </source>
</evidence>
<dbReference type="SUPFAM" id="SSF56935">
    <property type="entry name" value="Porins"/>
    <property type="match status" value="1"/>
</dbReference>
<evidence type="ECO:0000256" key="3">
    <source>
        <dbReference type="ARBA" id="ARBA00023237"/>
    </source>
</evidence>
<dbReference type="PANTHER" id="PTHR40980:SF4">
    <property type="entry name" value="TONB-DEPENDENT RECEPTOR-LIKE BETA-BARREL DOMAIN-CONTAINING PROTEIN"/>
    <property type="match status" value="1"/>
</dbReference>
<dbReference type="Pfam" id="PF14905">
    <property type="entry name" value="OMP_b-brl_3"/>
    <property type="match status" value="1"/>
</dbReference>
<dbReference type="EMBL" id="CP023777">
    <property type="protein sequence ID" value="ATL47895.1"/>
    <property type="molecule type" value="Genomic_DNA"/>
</dbReference>
<feature type="domain" description="Outer membrane protein beta-barrel" evidence="6">
    <location>
        <begin position="383"/>
        <end position="792"/>
    </location>
</feature>
<protein>
    <submittedName>
        <fullName evidence="7">TonB-dependent receptor</fullName>
    </submittedName>
</protein>
<feature type="signal peptide" evidence="4">
    <location>
        <begin position="1"/>
        <end position="23"/>
    </location>
</feature>
<dbReference type="AlphaFoldDB" id="A0A291QVD3"/>
<dbReference type="InterPro" id="IPR012910">
    <property type="entry name" value="Plug_dom"/>
</dbReference>
<dbReference type="OrthoDB" id="905812at2"/>
<proteinExistence type="predicted"/>
<dbReference type="GO" id="GO:0009279">
    <property type="term" value="C:cell outer membrane"/>
    <property type="evidence" value="ECO:0007669"/>
    <property type="project" value="UniProtKB-SubCell"/>
</dbReference>
<dbReference type="RefSeq" id="WP_098194272.1">
    <property type="nucleotide sequence ID" value="NZ_CP023777.1"/>
</dbReference>
<dbReference type="SUPFAM" id="SSF49452">
    <property type="entry name" value="Starch-binding domain-like"/>
    <property type="match status" value="1"/>
</dbReference>
<keyword evidence="3" id="KW-0998">Cell outer membrane</keyword>
<dbReference type="Gene3D" id="2.170.130.10">
    <property type="entry name" value="TonB-dependent receptor, plug domain"/>
    <property type="match status" value="1"/>
</dbReference>
<accession>A0A291QVD3</accession>
<gene>
    <name evidence="7" type="ORF">COR50_12365</name>
</gene>
<dbReference type="InterPro" id="IPR041700">
    <property type="entry name" value="OMP_b-brl_3"/>
</dbReference>
<evidence type="ECO:0000259" key="6">
    <source>
        <dbReference type="Pfam" id="PF14905"/>
    </source>
</evidence>
<keyword evidence="7" id="KW-0675">Receptor</keyword>
<organism evidence="7 8">
    <name type="scientific">Chitinophaga caeni</name>
    <dbReference type="NCBI Taxonomy" id="2029983"/>
    <lineage>
        <taxon>Bacteria</taxon>
        <taxon>Pseudomonadati</taxon>
        <taxon>Bacteroidota</taxon>
        <taxon>Chitinophagia</taxon>
        <taxon>Chitinophagales</taxon>
        <taxon>Chitinophagaceae</taxon>
        <taxon>Chitinophaga</taxon>
    </lineage>
</organism>
<name>A0A291QVD3_9BACT</name>
<keyword evidence="4" id="KW-0732">Signal</keyword>
<keyword evidence="2" id="KW-0472">Membrane</keyword>
<dbReference type="Proteomes" id="UP000220133">
    <property type="component" value="Chromosome"/>
</dbReference>
<feature type="domain" description="TonB-dependent receptor plug" evidence="5">
    <location>
        <begin position="148"/>
        <end position="227"/>
    </location>
</feature>
<feature type="chain" id="PRO_5013013656" evidence="4">
    <location>
        <begin position="24"/>
        <end position="817"/>
    </location>
</feature>
<evidence type="ECO:0000313" key="7">
    <source>
        <dbReference type="EMBL" id="ATL47895.1"/>
    </source>
</evidence>
<dbReference type="InterPro" id="IPR037066">
    <property type="entry name" value="Plug_dom_sf"/>
</dbReference>
<dbReference type="Gene3D" id="2.60.40.1120">
    <property type="entry name" value="Carboxypeptidase-like, regulatory domain"/>
    <property type="match status" value="1"/>
</dbReference>
<reference evidence="7 8" key="1">
    <citation type="submission" date="2017-10" db="EMBL/GenBank/DDBJ databases">
        <title>Paenichitinophaga pekingensis gen. nov., sp. nov., isolated from activated sludge.</title>
        <authorList>
            <person name="Jin D."/>
            <person name="Kong X."/>
            <person name="Deng Y."/>
            <person name="Bai Z."/>
        </authorList>
    </citation>
    <scope>NUCLEOTIDE SEQUENCE [LARGE SCALE GENOMIC DNA]</scope>
    <source>
        <strain evidence="7 8">13</strain>
    </source>
</reference>
<dbReference type="PANTHER" id="PTHR40980">
    <property type="entry name" value="PLUG DOMAIN-CONTAINING PROTEIN"/>
    <property type="match status" value="1"/>
</dbReference>
<evidence type="ECO:0000259" key="5">
    <source>
        <dbReference type="Pfam" id="PF07715"/>
    </source>
</evidence>
<evidence type="ECO:0000313" key="8">
    <source>
        <dbReference type="Proteomes" id="UP000220133"/>
    </source>
</evidence>
<comment type="subcellular location">
    <subcellularLocation>
        <location evidence="1">Cell outer membrane</location>
    </subcellularLocation>
</comment>
<dbReference type="Gene3D" id="2.40.170.20">
    <property type="entry name" value="TonB-dependent receptor, beta-barrel domain"/>
    <property type="match status" value="1"/>
</dbReference>
<dbReference type="Pfam" id="PF07715">
    <property type="entry name" value="Plug"/>
    <property type="match status" value="1"/>
</dbReference>
<sequence>MKTNMKILVVTFIAMTFTSIVNAQTKSSHISGKITDAAKAPVPFATATLLKAQDSSLVKGAIADLNGVYSFENIIPGKYIIAAINMGMAKNYSAVLVVDGNKHIAVPDILLHADTKKLSTVEIIKKKPFIEQRADKTIVNVEKSIVGAGSTAMEVLQKAPGVVVDKDDNISLKGKSGVNVMIDGKMVNMTSQDLAQYLKSMPSSNVEQIELISNPSSKYDASGTAGIINIKLKKNKNYGTNGNFTLSGGKGVKERYNAALFLNHRNKNFNIFGNLSRYYQTQYEHLRLSRDNEEKDRTIHMKQINDLDKKYDNYSGKIGMDYFINKNHTLGFMADGTLSNWIGNGDGSTKIGDLNSFDSTLLTTTDNKANWDRYTVNVNYKGKLDTLGKELNIDLDIARNKNDMKSHIYSLYEKGQMVSDPTFVRNYQPATIDIRTAKLDYTHPLKNGAKFEAGVKLSWVTSDNDVRFDSLRKESWVYDTIRSNHFVYKENVNAAYLNFSKNWKKWSLQAGLRMEQTNISGVSTAHKQHQENDSSYINLFPSIFISYNPSEKNTFGFSYSRRLQRPSYENLNPFELFLDNYTTTAGNPGLKPQYMDNFEISHTFHSFLTTSISYGHTKDGITRIIEPGIDPVSGDTLILRYKYQNVAVRHNYSFNVSAPYEIKKWWNVYTTMSLYYNSFKTNVSGDPLEVSSAAFYAQMQHTFSLPKDYSIQLSGEYISPQVTDEGLMRMHAMGGVELGFKKQLWDKKATITLNVQDIFRTYRFTGDFKNGNRHVILSNTWDSRMVRASFTYRFGNKNVKEARQRSTGAQAELNRAQ</sequence>
<dbReference type="InterPro" id="IPR036942">
    <property type="entry name" value="Beta-barrel_TonB_sf"/>
</dbReference>
<dbReference type="KEGG" id="cbae:COR50_12365"/>
<evidence type="ECO:0000256" key="2">
    <source>
        <dbReference type="ARBA" id="ARBA00023136"/>
    </source>
</evidence>